<protein>
    <submittedName>
        <fullName evidence="2">Uncharacterized protein</fullName>
    </submittedName>
</protein>
<sequence>MTDDPTNDDADPDESPDDETPADADDTPDEGGDEGDERPPIDDDERADIDLAAISEEIQEEEGGDDPPEEGSESPDATNPDDTPDEGGEKGGETPTEAPSEGGWGEMYVESLAVLLPEVATEMRDDEDADAMSAEEVEALATKPPVELDQKFDAVVSDMGMEGMSDKQALLFSTAIVCGTVLLKDSDVAGDIVGSLSEGVSA</sequence>
<gene>
    <name evidence="2" type="ORF">C469_15518</name>
</gene>
<dbReference type="AlphaFoldDB" id="M0NJ72"/>
<dbReference type="Proteomes" id="UP000011650">
    <property type="component" value="Unassembled WGS sequence"/>
</dbReference>
<name>M0NJ72_9EURY</name>
<evidence type="ECO:0000256" key="1">
    <source>
        <dbReference type="SAM" id="MobiDB-lite"/>
    </source>
</evidence>
<dbReference type="STRING" id="1227482.C469_15518"/>
<reference evidence="2 3" key="1">
    <citation type="journal article" date="2014" name="PLoS Genet.">
        <title>Phylogenetically driven sequencing of extremely halophilic archaea reveals strategies for static and dynamic osmo-response.</title>
        <authorList>
            <person name="Becker E.A."/>
            <person name="Seitzer P.M."/>
            <person name="Tritt A."/>
            <person name="Larsen D."/>
            <person name="Krusor M."/>
            <person name="Yao A.I."/>
            <person name="Wu D."/>
            <person name="Madern D."/>
            <person name="Eisen J.A."/>
            <person name="Darling A.E."/>
            <person name="Facciotti M.T."/>
        </authorList>
    </citation>
    <scope>NUCLEOTIDE SEQUENCE [LARGE SCALE GENOMIC DNA]</scope>
    <source>
        <strain evidence="2 3">DSM 21995</strain>
    </source>
</reference>
<accession>M0NJ72</accession>
<organism evidence="2 3">
    <name type="scientific">Halorubrum lipolyticum DSM 21995</name>
    <dbReference type="NCBI Taxonomy" id="1227482"/>
    <lineage>
        <taxon>Archaea</taxon>
        <taxon>Methanobacteriati</taxon>
        <taxon>Methanobacteriota</taxon>
        <taxon>Stenosarchaea group</taxon>
        <taxon>Halobacteria</taxon>
        <taxon>Halobacteriales</taxon>
        <taxon>Haloferacaceae</taxon>
        <taxon>Halorubrum</taxon>
    </lineage>
</organism>
<feature type="compositionally biased region" description="Acidic residues" evidence="1">
    <location>
        <begin position="1"/>
        <end position="47"/>
    </location>
</feature>
<feature type="compositionally biased region" description="Acidic residues" evidence="1">
    <location>
        <begin position="57"/>
        <end position="73"/>
    </location>
</feature>
<evidence type="ECO:0000313" key="2">
    <source>
        <dbReference type="EMBL" id="EMA57154.1"/>
    </source>
</evidence>
<evidence type="ECO:0000313" key="3">
    <source>
        <dbReference type="Proteomes" id="UP000011650"/>
    </source>
</evidence>
<dbReference type="EMBL" id="AOJG01000041">
    <property type="protein sequence ID" value="EMA57154.1"/>
    <property type="molecule type" value="Genomic_DNA"/>
</dbReference>
<keyword evidence="3" id="KW-1185">Reference proteome</keyword>
<proteinExistence type="predicted"/>
<dbReference type="OrthoDB" id="242215at2157"/>
<comment type="caution">
    <text evidence="2">The sequence shown here is derived from an EMBL/GenBank/DDBJ whole genome shotgun (WGS) entry which is preliminary data.</text>
</comment>
<dbReference type="RefSeq" id="WP_008008214.1">
    <property type="nucleotide sequence ID" value="NZ_AOJG01000041.1"/>
</dbReference>
<feature type="region of interest" description="Disordered" evidence="1">
    <location>
        <begin position="1"/>
        <end position="109"/>
    </location>
</feature>
<dbReference type="PATRIC" id="fig|1227482.3.peg.3136"/>